<protein>
    <submittedName>
        <fullName evidence="1">Uncharacterized protein</fullName>
    </submittedName>
</protein>
<reference evidence="1" key="1">
    <citation type="submission" date="2022-07" db="EMBL/GenBank/DDBJ databases">
        <title>Phylogenomic reconstructions and comparative analyses of Kickxellomycotina fungi.</title>
        <authorList>
            <person name="Reynolds N.K."/>
            <person name="Stajich J.E."/>
            <person name="Barry K."/>
            <person name="Grigoriev I.V."/>
            <person name="Crous P."/>
            <person name="Smith M.E."/>
        </authorList>
    </citation>
    <scope>NUCLEOTIDE SEQUENCE</scope>
    <source>
        <strain evidence="1">Benny 63K</strain>
    </source>
</reference>
<dbReference type="Proteomes" id="UP001150581">
    <property type="component" value="Unassembled WGS sequence"/>
</dbReference>
<organism evidence="1 2">
    <name type="scientific">Kickxella alabastrina</name>
    <dbReference type="NCBI Taxonomy" id="61397"/>
    <lineage>
        <taxon>Eukaryota</taxon>
        <taxon>Fungi</taxon>
        <taxon>Fungi incertae sedis</taxon>
        <taxon>Zoopagomycota</taxon>
        <taxon>Kickxellomycotina</taxon>
        <taxon>Kickxellomycetes</taxon>
        <taxon>Kickxellales</taxon>
        <taxon>Kickxellaceae</taxon>
        <taxon>Kickxella</taxon>
    </lineage>
</organism>
<keyword evidence="2" id="KW-1185">Reference proteome</keyword>
<feature type="non-terminal residue" evidence="1">
    <location>
        <position position="434"/>
    </location>
</feature>
<gene>
    <name evidence="1" type="ORF">LPJ66_003669</name>
</gene>
<evidence type="ECO:0000313" key="1">
    <source>
        <dbReference type="EMBL" id="KAJ1896959.1"/>
    </source>
</evidence>
<accession>A0ACC1IK47</accession>
<dbReference type="EMBL" id="JANBPG010000385">
    <property type="protein sequence ID" value="KAJ1896959.1"/>
    <property type="molecule type" value="Genomic_DNA"/>
</dbReference>
<proteinExistence type="predicted"/>
<name>A0ACC1IK47_9FUNG</name>
<sequence length="434" mass="46058">MPTSSSAQGNKAFGSAGDIERSSHPMTSEHSQTLASVSAQDFADGPGSDVARHMRTPSNTSSAHLNQSPPFMSHLTSGLSHTFSGQHPEAGRRGSGGIQGNASPPRIRQTRSEVHPNTKRGTSSSGSSANGHSTAAVAHAAGTDDASRANYSLWLPWEETALIDWLFEPNNCKLFNVPRRKKDCHEKIIRDILPNKTSRAIEGKIRTLEKRYLKAASEIQRPDFATKHPGKRADDVSEALCNNFHKLETIFNPAQAQARSHLANTPLVPQQHSHHNQHQHQVQPQAQAQPQSRSQSQVQAQPQQQQQQQNKMPWITGAPVASETAGASISAIIPPTSKFGQSPHLPSPILGSSGNTGSSSAVAAAAAASAAATAPPSGMISVPRASPPPITSAETMPHRSSTQTRKIAPKRGLNSTSEGGDSDGPVMLGSTKRS</sequence>
<evidence type="ECO:0000313" key="2">
    <source>
        <dbReference type="Proteomes" id="UP001150581"/>
    </source>
</evidence>
<comment type="caution">
    <text evidence="1">The sequence shown here is derived from an EMBL/GenBank/DDBJ whole genome shotgun (WGS) entry which is preliminary data.</text>
</comment>